<accession>A0A1C3KNL3</accession>
<dbReference type="VEuPathDB" id="PlasmoDB:POWCR01_040012600"/>
<dbReference type="VEuPathDB" id="PlasmoDB:PocGH01_04016700"/>
<keyword evidence="2" id="KW-0418">Kinase</keyword>
<dbReference type="PROSITE" id="PS50011">
    <property type="entry name" value="PROTEIN_KINASE_DOM"/>
    <property type="match status" value="1"/>
</dbReference>
<name>A0A1C3KNL3_PLAOA</name>
<feature type="domain" description="Protein kinase" evidence="1">
    <location>
        <begin position="28"/>
        <end position="323"/>
    </location>
</feature>
<dbReference type="GO" id="GO:0005634">
    <property type="term" value="C:nucleus"/>
    <property type="evidence" value="ECO:0007669"/>
    <property type="project" value="TreeGrafter"/>
</dbReference>
<dbReference type="PROSITE" id="PS00108">
    <property type="entry name" value="PROTEIN_KINASE_ST"/>
    <property type="match status" value="1"/>
</dbReference>
<dbReference type="Gene3D" id="3.30.200.20">
    <property type="entry name" value="Phosphorylase Kinase, domain 1"/>
    <property type="match status" value="1"/>
</dbReference>
<organism evidence="2 3">
    <name type="scientific">Plasmodium ovale</name>
    <name type="common">malaria parasite P. ovale</name>
    <dbReference type="NCBI Taxonomy" id="36330"/>
    <lineage>
        <taxon>Eukaryota</taxon>
        <taxon>Sar</taxon>
        <taxon>Alveolata</taxon>
        <taxon>Apicomplexa</taxon>
        <taxon>Aconoidasida</taxon>
        <taxon>Haemosporida</taxon>
        <taxon>Plasmodiidae</taxon>
        <taxon>Plasmodium</taxon>
        <taxon>Plasmodium (Plasmodium)</taxon>
    </lineage>
</organism>
<dbReference type="GO" id="GO:0004674">
    <property type="term" value="F:protein serine/threonine kinase activity"/>
    <property type="evidence" value="ECO:0007669"/>
    <property type="project" value="TreeGrafter"/>
</dbReference>
<dbReference type="EMBL" id="LT594508">
    <property type="protein sequence ID" value="SBT75659.1"/>
    <property type="molecule type" value="Genomic_DNA"/>
</dbReference>
<dbReference type="Gene3D" id="1.10.510.10">
    <property type="entry name" value="Transferase(Phosphotransferase) domain 1"/>
    <property type="match status" value="1"/>
</dbReference>
<evidence type="ECO:0000313" key="3">
    <source>
        <dbReference type="Proteomes" id="UP000243200"/>
    </source>
</evidence>
<dbReference type="InterPro" id="IPR011009">
    <property type="entry name" value="Kinase-like_dom_sf"/>
</dbReference>
<dbReference type="GO" id="GO:0005524">
    <property type="term" value="F:ATP binding"/>
    <property type="evidence" value="ECO:0007669"/>
    <property type="project" value="InterPro"/>
</dbReference>
<keyword evidence="2" id="KW-0808">Transferase</keyword>
<dbReference type="SMART" id="SM00220">
    <property type="entry name" value="S_TKc"/>
    <property type="match status" value="1"/>
</dbReference>
<dbReference type="GO" id="GO:0005737">
    <property type="term" value="C:cytoplasm"/>
    <property type="evidence" value="ECO:0007669"/>
    <property type="project" value="TreeGrafter"/>
</dbReference>
<evidence type="ECO:0000259" key="1">
    <source>
        <dbReference type="PROSITE" id="PS50011"/>
    </source>
</evidence>
<reference evidence="2 3" key="1">
    <citation type="submission" date="2016-06" db="EMBL/GenBank/DDBJ databases">
        <authorList>
            <consortium name="Pathogen Informatics"/>
        </authorList>
    </citation>
    <scope>NUCLEOTIDE SEQUENCE [LARGE SCALE GENOMIC DNA]</scope>
    <source>
        <strain evidence="2">PowCR01</strain>
    </source>
</reference>
<dbReference type="AlphaFoldDB" id="A0A1C3KNL3"/>
<dbReference type="PANTHER" id="PTHR44167">
    <property type="entry name" value="OVARIAN-SPECIFIC SERINE/THREONINE-PROTEIN KINASE LOK-RELATED"/>
    <property type="match status" value="1"/>
</dbReference>
<dbReference type="OrthoDB" id="68483at2759"/>
<dbReference type="PANTHER" id="PTHR44167:SF24">
    <property type="entry name" value="SERINE_THREONINE-PROTEIN KINASE CHK2"/>
    <property type="match status" value="1"/>
</dbReference>
<dbReference type="Pfam" id="PF00069">
    <property type="entry name" value="Pkinase"/>
    <property type="match status" value="1"/>
</dbReference>
<dbReference type="Proteomes" id="UP000243200">
    <property type="component" value="Chromosome 4"/>
</dbReference>
<dbReference type="InterPro" id="IPR008271">
    <property type="entry name" value="Ser/Thr_kinase_AS"/>
</dbReference>
<proteinExistence type="predicted"/>
<evidence type="ECO:0000313" key="2">
    <source>
        <dbReference type="EMBL" id="SBT75659.1"/>
    </source>
</evidence>
<protein>
    <submittedName>
        <fullName evidence="2">Protein kinase 7, putative</fullName>
    </submittedName>
</protein>
<dbReference type="SUPFAM" id="SSF56112">
    <property type="entry name" value="Protein kinase-like (PK-like)"/>
    <property type="match status" value="1"/>
</dbReference>
<sequence length="345" mass="40645">MRDILKEYTNVTHLIMSKRENQKYVNNYKILKTVSEGKYSKVLLCEMGGKLYALKKYEKKLLTKKREFHKSSSGEGIKIISKYDDLKKELKIITDIKNEYCLCCEEIIANYDEVYIVSKYMENECILKYDHFFFVLNKEETTFVPIPVIKCMIKNVLQSFLYIHAKKNICHRDVKPSNILLGKNGETKLCDFGESQYMTNKKVFGTKGTYEFMPPEFFMNGSGYYGEKVDMWSLGICLYALFYRMLPFTQRGSLILLFRDIGRGEIKYHTERNYFLSQITKKKKYSSSNGRLTNEDINFLKLFLKKNPAERLTAEEALAHKWLSDADNKYIEEYAKKIYATRNML</sequence>
<dbReference type="GO" id="GO:0044773">
    <property type="term" value="P:mitotic DNA damage checkpoint signaling"/>
    <property type="evidence" value="ECO:0007669"/>
    <property type="project" value="TreeGrafter"/>
</dbReference>
<dbReference type="InterPro" id="IPR000719">
    <property type="entry name" value="Prot_kinase_dom"/>
</dbReference>
<gene>
    <name evidence="2" type="primary">PK7</name>
    <name evidence="2" type="ORF">POWCR01_040012600</name>
</gene>